<dbReference type="InterPro" id="IPR029016">
    <property type="entry name" value="GAF-like_dom_sf"/>
</dbReference>
<feature type="region of interest" description="Disordered" evidence="1">
    <location>
        <begin position="1"/>
        <end position="29"/>
    </location>
</feature>
<dbReference type="InterPro" id="IPR000160">
    <property type="entry name" value="GGDEF_dom"/>
</dbReference>
<dbReference type="InterPro" id="IPR050469">
    <property type="entry name" value="Diguanylate_Cyclase"/>
</dbReference>
<dbReference type="Proteomes" id="UP000282076">
    <property type="component" value="Unassembled WGS sequence"/>
</dbReference>
<dbReference type="Pfam" id="PF13185">
    <property type="entry name" value="GAF_2"/>
    <property type="match status" value="1"/>
</dbReference>
<evidence type="ECO:0000313" key="4">
    <source>
        <dbReference type="Proteomes" id="UP000282076"/>
    </source>
</evidence>
<dbReference type="GO" id="GO:0052621">
    <property type="term" value="F:diguanylate cyclase activity"/>
    <property type="evidence" value="ECO:0007669"/>
    <property type="project" value="TreeGrafter"/>
</dbReference>
<dbReference type="GO" id="GO:0043709">
    <property type="term" value="P:cell adhesion involved in single-species biofilm formation"/>
    <property type="evidence" value="ECO:0007669"/>
    <property type="project" value="TreeGrafter"/>
</dbReference>
<dbReference type="SMART" id="SM00065">
    <property type="entry name" value="GAF"/>
    <property type="match status" value="2"/>
</dbReference>
<comment type="caution">
    <text evidence="3">The sequence shown here is derived from an EMBL/GenBank/DDBJ whole genome shotgun (WGS) entry which is preliminary data.</text>
</comment>
<dbReference type="InterPro" id="IPR003018">
    <property type="entry name" value="GAF"/>
</dbReference>
<accession>A0A494Y005</accession>
<dbReference type="NCBIfam" id="TIGR00254">
    <property type="entry name" value="GGDEF"/>
    <property type="match status" value="1"/>
</dbReference>
<dbReference type="RefSeq" id="WP_120976022.1">
    <property type="nucleotide sequence ID" value="NZ_RBZM01000004.1"/>
</dbReference>
<dbReference type="SMART" id="SM00267">
    <property type="entry name" value="GGDEF"/>
    <property type="match status" value="1"/>
</dbReference>
<reference evidence="3 4" key="1">
    <citation type="submission" date="2018-10" db="EMBL/GenBank/DDBJ databases">
        <title>Cohnella sp. M2MS4P-1, whole genome shotgun sequence.</title>
        <authorList>
            <person name="Tuo L."/>
        </authorList>
    </citation>
    <scope>NUCLEOTIDE SEQUENCE [LARGE SCALE GENOMIC DNA]</scope>
    <source>
        <strain evidence="3 4">M2MS4P-1</strain>
    </source>
</reference>
<dbReference type="GO" id="GO:0005886">
    <property type="term" value="C:plasma membrane"/>
    <property type="evidence" value="ECO:0007669"/>
    <property type="project" value="TreeGrafter"/>
</dbReference>
<dbReference type="FunFam" id="3.30.70.270:FF:000001">
    <property type="entry name" value="Diguanylate cyclase domain protein"/>
    <property type="match status" value="1"/>
</dbReference>
<proteinExistence type="predicted"/>
<dbReference type="AlphaFoldDB" id="A0A494Y005"/>
<protein>
    <submittedName>
        <fullName evidence="3">Diguanylate cyclase</fullName>
    </submittedName>
</protein>
<feature type="compositionally biased region" description="Polar residues" evidence="1">
    <location>
        <begin position="20"/>
        <end position="29"/>
    </location>
</feature>
<dbReference type="Gene3D" id="3.30.70.270">
    <property type="match status" value="1"/>
</dbReference>
<dbReference type="EMBL" id="RBZM01000004">
    <property type="protein sequence ID" value="RKP55348.1"/>
    <property type="molecule type" value="Genomic_DNA"/>
</dbReference>
<dbReference type="PANTHER" id="PTHR45138:SF9">
    <property type="entry name" value="DIGUANYLATE CYCLASE DGCM-RELATED"/>
    <property type="match status" value="1"/>
</dbReference>
<dbReference type="CDD" id="cd01949">
    <property type="entry name" value="GGDEF"/>
    <property type="match status" value="1"/>
</dbReference>
<dbReference type="Pfam" id="PF00990">
    <property type="entry name" value="GGDEF"/>
    <property type="match status" value="1"/>
</dbReference>
<sequence length="659" mass="73571">MVNKRKTQQQLDAQEDYENPSRTRQQLPSWLQKQDLTEADLPYIHLMLASSFTDWLEEVDGFPWLSGHVALLHPDGTRISAVGHTEESDPYFVSWDANDIGHTAAGIALETCRPTLTRAEEHLVAKLKAFDSIAVPIFTRTTGIPCAIVACLLPAGTAQAGDLKLLQAAALHIRSCIYRHFENLFVGGLLRERKLSKKEESRRDILFEVLRRLNDHIDVENVLSEVLDSLEELYPICKADLFLSQDYNSPNEKVKPLAFHLNDMDLCKSAFLDGRIREERVAGRHQLALPLSGKQGVYGVLRLDLPENEFDEADISFLTMLAGAAGAAFEKAKLHEQANVMVGELRLINELTHRLNSSLKLSDTMQFASAELLSIFKSDFCCILQFDPLVQEFIVMSANVAEMIGETYSKDYGFCGVMWATKEPIILSDYCSATPVASQLMDVTASRSLLASPLLLNGDVIGAVMIAKNEANHFSYDNYKLLQVLSAHLGLAMSNATLHAEVRRMVITDNLTGLYARHYLNERIGRKQLRDTSGSLIVVDIDHFKKINDTYGHQVGDDILIQVSGIIRTSIRDSDIAARWGGEELAIYLPLLGLDQTERVAERIRHRVESETNPQVTVSCGISEWAIADDKVSVESLFYKADMALYEAKHHGRNCIVVG</sequence>
<dbReference type="SUPFAM" id="SSF55781">
    <property type="entry name" value="GAF domain-like"/>
    <property type="match status" value="2"/>
</dbReference>
<dbReference type="InterPro" id="IPR043128">
    <property type="entry name" value="Rev_trsase/Diguanyl_cyclase"/>
</dbReference>
<dbReference type="Gene3D" id="3.30.450.40">
    <property type="match status" value="3"/>
</dbReference>
<evidence type="ECO:0000313" key="3">
    <source>
        <dbReference type="EMBL" id="RKP55348.1"/>
    </source>
</evidence>
<organism evidence="3 4">
    <name type="scientific">Cohnella endophytica</name>
    <dbReference type="NCBI Taxonomy" id="2419778"/>
    <lineage>
        <taxon>Bacteria</taxon>
        <taxon>Bacillati</taxon>
        <taxon>Bacillota</taxon>
        <taxon>Bacilli</taxon>
        <taxon>Bacillales</taxon>
        <taxon>Paenibacillaceae</taxon>
        <taxon>Cohnella</taxon>
    </lineage>
</organism>
<keyword evidence="4" id="KW-1185">Reference proteome</keyword>
<dbReference type="InterPro" id="IPR029787">
    <property type="entry name" value="Nucleotide_cyclase"/>
</dbReference>
<dbReference type="OrthoDB" id="9759607at2"/>
<dbReference type="PROSITE" id="PS50887">
    <property type="entry name" value="GGDEF"/>
    <property type="match status" value="1"/>
</dbReference>
<name>A0A494Y005_9BACL</name>
<gene>
    <name evidence="3" type="ORF">D7Z26_09120</name>
</gene>
<evidence type="ECO:0000259" key="2">
    <source>
        <dbReference type="PROSITE" id="PS50887"/>
    </source>
</evidence>
<dbReference type="GO" id="GO:1902201">
    <property type="term" value="P:negative regulation of bacterial-type flagellum-dependent cell motility"/>
    <property type="evidence" value="ECO:0007669"/>
    <property type="project" value="TreeGrafter"/>
</dbReference>
<dbReference type="SUPFAM" id="SSF55073">
    <property type="entry name" value="Nucleotide cyclase"/>
    <property type="match status" value="1"/>
</dbReference>
<feature type="domain" description="GGDEF" evidence="2">
    <location>
        <begin position="532"/>
        <end position="659"/>
    </location>
</feature>
<dbReference type="PANTHER" id="PTHR45138">
    <property type="entry name" value="REGULATORY COMPONENTS OF SENSORY TRANSDUCTION SYSTEM"/>
    <property type="match status" value="1"/>
</dbReference>
<evidence type="ECO:0000256" key="1">
    <source>
        <dbReference type="SAM" id="MobiDB-lite"/>
    </source>
</evidence>